<proteinExistence type="predicted"/>
<feature type="region of interest" description="Disordered" evidence="1">
    <location>
        <begin position="79"/>
        <end position="99"/>
    </location>
</feature>
<name>A0A1F5HEA5_9BACT</name>
<feature type="compositionally biased region" description="Basic residues" evidence="1">
    <location>
        <begin position="80"/>
        <end position="99"/>
    </location>
</feature>
<sequence>MKDKFMADSSSGYGKERPSASKPPWVTKAEQDAKDRRTASRLTASGLSYGQIRERVVNGLGEDLDPTRYQQIMVDVLAGRGRKAQKKAKGGKKSRISPV</sequence>
<gene>
    <name evidence="2" type="ORF">A2196_01480</name>
</gene>
<comment type="caution">
    <text evidence="2">The sequence shown here is derived from an EMBL/GenBank/DDBJ whole genome shotgun (WGS) entry which is preliminary data.</text>
</comment>
<evidence type="ECO:0000313" key="3">
    <source>
        <dbReference type="Proteomes" id="UP000176751"/>
    </source>
</evidence>
<protein>
    <submittedName>
        <fullName evidence="2">Uncharacterized protein</fullName>
    </submittedName>
</protein>
<accession>A0A1F5HEA5</accession>
<evidence type="ECO:0000256" key="1">
    <source>
        <dbReference type="SAM" id="MobiDB-lite"/>
    </source>
</evidence>
<evidence type="ECO:0000313" key="2">
    <source>
        <dbReference type="EMBL" id="OGE02481.1"/>
    </source>
</evidence>
<reference evidence="2 3" key="1">
    <citation type="journal article" date="2016" name="Nat. Commun.">
        <title>Thousands of microbial genomes shed light on interconnected biogeochemical processes in an aquifer system.</title>
        <authorList>
            <person name="Anantharaman K."/>
            <person name="Brown C.T."/>
            <person name="Hug L.A."/>
            <person name="Sharon I."/>
            <person name="Castelle C.J."/>
            <person name="Probst A.J."/>
            <person name="Thomas B.C."/>
            <person name="Singh A."/>
            <person name="Wilkins M.J."/>
            <person name="Karaoz U."/>
            <person name="Brodie E.L."/>
            <person name="Williams K.H."/>
            <person name="Hubbard S.S."/>
            <person name="Banfield J.F."/>
        </authorList>
    </citation>
    <scope>NUCLEOTIDE SEQUENCE [LARGE SCALE GENOMIC DNA]</scope>
</reference>
<dbReference type="EMBL" id="MFCA01000013">
    <property type="protein sequence ID" value="OGE02481.1"/>
    <property type="molecule type" value="Genomic_DNA"/>
</dbReference>
<organism evidence="2 3">
    <name type="scientific">Candidatus Curtissbacteria bacterium RIFOXYA1_FULL_41_14</name>
    <dbReference type="NCBI Taxonomy" id="1797737"/>
    <lineage>
        <taxon>Bacteria</taxon>
        <taxon>Candidatus Curtissiibacteriota</taxon>
    </lineage>
</organism>
<feature type="region of interest" description="Disordered" evidence="1">
    <location>
        <begin position="1"/>
        <end position="47"/>
    </location>
</feature>
<feature type="compositionally biased region" description="Basic and acidic residues" evidence="1">
    <location>
        <begin position="29"/>
        <end position="38"/>
    </location>
</feature>
<dbReference type="STRING" id="1797737.A2196_01480"/>
<dbReference type="AlphaFoldDB" id="A0A1F5HEA5"/>
<dbReference type="Proteomes" id="UP000176751">
    <property type="component" value="Unassembled WGS sequence"/>
</dbReference>